<dbReference type="PANTHER" id="PTHR11640:SF31">
    <property type="entry name" value="IRREGULAR CHIASM C-ROUGHEST PROTEIN-RELATED"/>
    <property type="match status" value="1"/>
</dbReference>
<feature type="signal peptide" evidence="8">
    <location>
        <begin position="1"/>
        <end position="26"/>
    </location>
</feature>
<evidence type="ECO:0000313" key="10">
    <source>
        <dbReference type="Proteomes" id="UP000515154"/>
    </source>
</evidence>
<reference evidence="11" key="1">
    <citation type="submission" date="2025-08" db="UniProtKB">
        <authorList>
            <consortium name="RefSeq"/>
        </authorList>
    </citation>
    <scope>IDENTIFICATION</scope>
</reference>
<comment type="subcellular location">
    <subcellularLocation>
        <location evidence="1">Membrane</location>
        <topology evidence="1">Single-pass type I membrane protein</topology>
    </subcellularLocation>
</comment>
<feature type="region of interest" description="Disordered" evidence="6">
    <location>
        <begin position="320"/>
        <end position="347"/>
    </location>
</feature>
<evidence type="ECO:0000256" key="4">
    <source>
        <dbReference type="ARBA" id="ARBA00023180"/>
    </source>
</evidence>
<feature type="domain" description="Ig-like" evidence="9">
    <location>
        <begin position="235"/>
        <end position="312"/>
    </location>
</feature>
<dbReference type="InterPro" id="IPR003599">
    <property type="entry name" value="Ig_sub"/>
</dbReference>
<dbReference type="GO" id="GO:0098609">
    <property type="term" value="P:cell-cell adhesion"/>
    <property type="evidence" value="ECO:0007669"/>
    <property type="project" value="TreeGrafter"/>
</dbReference>
<evidence type="ECO:0000256" key="6">
    <source>
        <dbReference type="SAM" id="MobiDB-lite"/>
    </source>
</evidence>
<evidence type="ECO:0000256" key="8">
    <source>
        <dbReference type="SAM" id="SignalP"/>
    </source>
</evidence>
<dbReference type="RefSeq" id="XP_036366538.1">
    <property type="nucleotide sequence ID" value="XM_036510645.1"/>
</dbReference>
<protein>
    <submittedName>
        <fullName evidence="11">Uncharacterized protein LOC115221682 isoform X1</fullName>
    </submittedName>
</protein>
<dbReference type="SUPFAM" id="SSF48726">
    <property type="entry name" value="Immunoglobulin"/>
    <property type="match status" value="2"/>
</dbReference>
<keyword evidence="10" id="KW-1185">Reference proteome</keyword>
<dbReference type="AlphaFoldDB" id="A0A7E6FG47"/>
<keyword evidence="2 7" id="KW-0472">Membrane</keyword>
<keyword evidence="8" id="KW-0732">Signal</keyword>
<keyword evidence="3" id="KW-1015">Disulfide bond</keyword>
<evidence type="ECO:0000256" key="3">
    <source>
        <dbReference type="ARBA" id="ARBA00023157"/>
    </source>
</evidence>
<dbReference type="PROSITE" id="PS50835">
    <property type="entry name" value="IG_LIKE"/>
    <property type="match status" value="2"/>
</dbReference>
<evidence type="ECO:0000256" key="1">
    <source>
        <dbReference type="ARBA" id="ARBA00004479"/>
    </source>
</evidence>
<dbReference type="SMART" id="SM00409">
    <property type="entry name" value="IG"/>
    <property type="match status" value="2"/>
</dbReference>
<evidence type="ECO:0000256" key="2">
    <source>
        <dbReference type="ARBA" id="ARBA00023136"/>
    </source>
</evidence>
<sequence length="466" mass="50702">MNFLLAISVPLTTFLLLLFYVPVVKSQAVTFSISSSAKIGDSAQFFCNATTTVLQYNAIFIHNDNQIAKAFTPVVSRPSSPNTSVTGSGNRYYYKYTISSLSCSDRGNYKCEVANENAAALKSNSETLDVLGPAGTPNLTAPSDNQILNDNVTVSCESNVGSPAQELHLCVGNTCAKPNPPVKQVDQCIFTQTASLTFQVTKTTKTATCRVGSSSLEDKQTWEVDYPVDAIRLIPDVTEWRLVRGTKTTFECVALGNPDPTTMWEFFPETSQTSRISWGRTMELDPDTSGVYVCTANNTVGGISYNLTKTLTVTVYVPTTTVPPSTTKEPSTTPSTTTKKAGAPAAASTDKNKIIIGSIVPILIIIIIVIIVIILYKRRAKPTEIEEPPEKPRNNHSEVNMMNTKPDLVHSTGMEKKVPMYNNGFDHGGEDDLSSMEVTFDDKPRSRKPVIPISSSDTYNTTLPCV</sequence>
<evidence type="ECO:0000313" key="11">
    <source>
        <dbReference type="RefSeq" id="XP_036366538.1"/>
    </source>
</evidence>
<dbReference type="Proteomes" id="UP000515154">
    <property type="component" value="Linkage group LG18"/>
</dbReference>
<name>A0A7E6FG47_9MOLL</name>
<evidence type="ECO:0000256" key="7">
    <source>
        <dbReference type="SAM" id="Phobius"/>
    </source>
</evidence>
<gene>
    <name evidence="11" type="primary">LOC115221682</name>
</gene>
<keyword evidence="5" id="KW-0393">Immunoglobulin domain</keyword>
<dbReference type="InterPro" id="IPR007110">
    <property type="entry name" value="Ig-like_dom"/>
</dbReference>
<dbReference type="GO" id="GO:0050839">
    <property type="term" value="F:cell adhesion molecule binding"/>
    <property type="evidence" value="ECO:0007669"/>
    <property type="project" value="TreeGrafter"/>
</dbReference>
<feature type="transmembrane region" description="Helical" evidence="7">
    <location>
        <begin position="354"/>
        <end position="376"/>
    </location>
</feature>
<feature type="chain" id="PRO_5029000450" evidence="8">
    <location>
        <begin position="27"/>
        <end position="466"/>
    </location>
</feature>
<keyword evidence="7" id="KW-0812">Transmembrane</keyword>
<dbReference type="InterPro" id="IPR051275">
    <property type="entry name" value="Cell_adhesion_signaling"/>
</dbReference>
<organism evidence="10 11">
    <name type="scientific">Octopus sinensis</name>
    <name type="common">East Asian common octopus</name>
    <dbReference type="NCBI Taxonomy" id="2607531"/>
    <lineage>
        <taxon>Eukaryota</taxon>
        <taxon>Metazoa</taxon>
        <taxon>Spiralia</taxon>
        <taxon>Lophotrochozoa</taxon>
        <taxon>Mollusca</taxon>
        <taxon>Cephalopoda</taxon>
        <taxon>Coleoidea</taxon>
        <taxon>Octopodiformes</taxon>
        <taxon>Octopoda</taxon>
        <taxon>Incirrata</taxon>
        <taxon>Octopodidae</taxon>
        <taxon>Octopus</taxon>
    </lineage>
</organism>
<accession>A0A7E6FG47</accession>
<keyword evidence="4" id="KW-0325">Glycoprotein</keyword>
<proteinExistence type="predicted"/>
<dbReference type="GO" id="GO:0005911">
    <property type="term" value="C:cell-cell junction"/>
    <property type="evidence" value="ECO:0007669"/>
    <property type="project" value="TreeGrafter"/>
</dbReference>
<evidence type="ECO:0000256" key="5">
    <source>
        <dbReference type="ARBA" id="ARBA00023319"/>
    </source>
</evidence>
<dbReference type="InterPro" id="IPR003598">
    <property type="entry name" value="Ig_sub2"/>
</dbReference>
<dbReference type="PANTHER" id="PTHR11640">
    <property type="entry name" value="NEPHRIN"/>
    <property type="match status" value="1"/>
</dbReference>
<dbReference type="InterPro" id="IPR013783">
    <property type="entry name" value="Ig-like_fold"/>
</dbReference>
<dbReference type="InterPro" id="IPR036179">
    <property type="entry name" value="Ig-like_dom_sf"/>
</dbReference>
<keyword evidence="7" id="KW-1133">Transmembrane helix</keyword>
<evidence type="ECO:0000259" key="9">
    <source>
        <dbReference type="PROSITE" id="PS50835"/>
    </source>
</evidence>
<feature type="domain" description="Ig-like" evidence="9">
    <location>
        <begin position="22"/>
        <end position="129"/>
    </location>
</feature>
<dbReference type="GO" id="GO:0005886">
    <property type="term" value="C:plasma membrane"/>
    <property type="evidence" value="ECO:0007669"/>
    <property type="project" value="TreeGrafter"/>
</dbReference>
<dbReference type="SMART" id="SM00408">
    <property type="entry name" value="IGc2"/>
    <property type="match status" value="1"/>
</dbReference>
<dbReference type="Gene3D" id="2.60.40.10">
    <property type="entry name" value="Immunoglobulins"/>
    <property type="match status" value="2"/>
</dbReference>